<dbReference type="InterPro" id="IPR004710">
    <property type="entry name" value="Bilac:Na_transpt"/>
</dbReference>
<evidence type="ECO:0000256" key="4">
    <source>
        <dbReference type="ARBA" id="ARBA00022847"/>
    </source>
</evidence>
<keyword evidence="6 8" id="KW-0472">Membrane</keyword>
<evidence type="ECO:0000256" key="1">
    <source>
        <dbReference type="ARBA" id="ARBA00004141"/>
    </source>
</evidence>
<feature type="transmembrane region" description="Helical" evidence="8">
    <location>
        <begin position="76"/>
        <end position="99"/>
    </location>
</feature>
<proteinExistence type="inferred from homology"/>
<comment type="similarity">
    <text evidence="2">Belongs to the bile acid:sodium symporter (BASS) (TC 2.A.28) family.</text>
</comment>
<feature type="transmembrane region" description="Helical" evidence="8">
    <location>
        <begin position="144"/>
        <end position="161"/>
    </location>
</feature>
<evidence type="ECO:0000256" key="5">
    <source>
        <dbReference type="ARBA" id="ARBA00022989"/>
    </source>
</evidence>
<feature type="transmembrane region" description="Helical" evidence="8">
    <location>
        <begin position="34"/>
        <end position="56"/>
    </location>
</feature>
<organism evidence="10 11">
    <name type="scientific">Didymodactylos carnosus</name>
    <dbReference type="NCBI Taxonomy" id="1234261"/>
    <lineage>
        <taxon>Eukaryota</taxon>
        <taxon>Metazoa</taxon>
        <taxon>Spiralia</taxon>
        <taxon>Gnathifera</taxon>
        <taxon>Rotifera</taxon>
        <taxon>Eurotatoria</taxon>
        <taxon>Bdelloidea</taxon>
        <taxon>Philodinida</taxon>
        <taxon>Philodinidae</taxon>
        <taxon>Didymodactylos</taxon>
    </lineage>
</organism>
<comment type="subcellular location">
    <subcellularLocation>
        <location evidence="1">Membrane</location>
        <topology evidence="1">Multi-pass membrane protein</topology>
    </subcellularLocation>
</comment>
<evidence type="ECO:0000313" key="10">
    <source>
        <dbReference type="EMBL" id="CAF3817392.1"/>
    </source>
</evidence>
<dbReference type="EMBL" id="CAJOBA010007988">
    <property type="protein sequence ID" value="CAF3817392.1"/>
    <property type="molecule type" value="Genomic_DNA"/>
</dbReference>
<keyword evidence="3 8" id="KW-0812">Transmembrane</keyword>
<keyword evidence="5 8" id="KW-1133">Transmembrane helix</keyword>
<dbReference type="GO" id="GO:0015293">
    <property type="term" value="F:symporter activity"/>
    <property type="evidence" value="ECO:0007669"/>
    <property type="project" value="UniProtKB-KW"/>
</dbReference>
<evidence type="ECO:0000256" key="6">
    <source>
        <dbReference type="ARBA" id="ARBA00023136"/>
    </source>
</evidence>
<comment type="caution">
    <text evidence="10">The sequence shown here is derived from an EMBL/GenBank/DDBJ whole genome shotgun (WGS) entry which is preliminary data.</text>
</comment>
<evidence type="ECO:0000313" key="11">
    <source>
        <dbReference type="Proteomes" id="UP000682733"/>
    </source>
</evidence>
<evidence type="ECO:0000313" key="9">
    <source>
        <dbReference type="EMBL" id="CAF1050647.1"/>
    </source>
</evidence>
<feature type="transmembrane region" description="Helical" evidence="8">
    <location>
        <begin position="111"/>
        <end position="132"/>
    </location>
</feature>
<dbReference type="Gene3D" id="1.20.1530.20">
    <property type="match status" value="1"/>
</dbReference>
<dbReference type="InterPro" id="IPR038770">
    <property type="entry name" value="Na+/solute_symporter_sf"/>
</dbReference>
<dbReference type="PANTHER" id="PTHR10361:SF28">
    <property type="entry name" value="P3 PROTEIN-RELATED"/>
    <property type="match status" value="1"/>
</dbReference>
<reference evidence="10" key="1">
    <citation type="submission" date="2021-02" db="EMBL/GenBank/DDBJ databases">
        <authorList>
            <person name="Nowell W R."/>
        </authorList>
    </citation>
    <scope>NUCLEOTIDE SEQUENCE</scope>
</reference>
<dbReference type="Proteomes" id="UP000682733">
    <property type="component" value="Unassembled WGS sequence"/>
</dbReference>
<dbReference type="Pfam" id="PF01758">
    <property type="entry name" value="SBF"/>
    <property type="match status" value="1"/>
</dbReference>
<gene>
    <name evidence="9" type="ORF">OVA965_LOCUS16922</name>
    <name evidence="10" type="ORF">TMI583_LOCUS16929</name>
</gene>
<dbReference type="InterPro" id="IPR002657">
    <property type="entry name" value="BilAc:Na_symport/Acr3"/>
</dbReference>
<evidence type="ECO:0000256" key="3">
    <source>
        <dbReference type="ARBA" id="ARBA00022692"/>
    </source>
</evidence>
<evidence type="ECO:0000256" key="2">
    <source>
        <dbReference type="ARBA" id="ARBA00006528"/>
    </source>
</evidence>
<protein>
    <submittedName>
        <fullName evidence="10">Uncharacterized protein</fullName>
    </submittedName>
</protein>
<evidence type="ECO:0000256" key="8">
    <source>
        <dbReference type="SAM" id="Phobius"/>
    </source>
</evidence>
<keyword evidence="4" id="KW-0813">Transport</keyword>
<feature type="compositionally biased region" description="Polar residues" evidence="7">
    <location>
        <begin position="1"/>
        <end position="14"/>
    </location>
</feature>
<accession>A0A8S2JM76</accession>
<keyword evidence="4" id="KW-0769">Symport</keyword>
<dbReference type="EMBL" id="CAJNOK010007977">
    <property type="protein sequence ID" value="CAF1050647.1"/>
    <property type="molecule type" value="Genomic_DNA"/>
</dbReference>
<name>A0A8S2JM76_9BILA</name>
<dbReference type="Proteomes" id="UP000677228">
    <property type="component" value="Unassembled WGS sequence"/>
</dbReference>
<dbReference type="AlphaFoldDB" id="A0A8S2JM76"/>
<dbReference type="GO" id="GO:0016020">
    <property type="term" value="C:membrane"/>
    <property type="evidence" value="ECO:0007669"/>
    <property type="project" value="UniProtKB-SubCell"/>
</dbReference>
<feature type="region of interest" description="Disordered" evidence="7">
    <location>
        <begin position="1"/>
        <end position="20"/>
    </location>
</feature>
<evidence type="ECO:0000256" key="7">
    <source>
        <dbReference type="SAM" id="MobiDB-lite"/>
    </source>
</evidence>
<sequence>MQNGVTSHIASPKQTLGKGGSASNRWTLVFDGDINLSACMSFFNIMCSFIMMPLWLMTIGQKFYLNDLKIKIPYFYLFRSLATVIIPLSIGVLLSYFIPKLSDKIRFIIKPTMLFCIIYFLVFGTIVNFYLFKMINLTTALSTPLLPWLGFLFGALFAYLLKQDWTRIKTVGIETGIQNISIAFMVLLYSFPQPESGQATVIPLIISYLSEQPFHIALLYKIIRRKYFNKVPNTDIQHELTDL</sequence>
<dbReference type="PANTHER" id="PTHR10361">
    <property type="entry name" value="SODIUM-BILE ACID COTRANSPORTER"/>
    <property type="match status" value="1"/>
</dbReference>